<feature type="binding site" evidence="17">
    <location>
        <position position="196"/>
    </location>
    <ligand>
        <name>a ubiquinone</name>
        <dbReference type="ChEBI" id="CHEBI:16389"/>
    </ligand>
</feature>
<feature type="binding site" description="axial binding residue" evidence="18">
    <location>
        <position position="92"/>
    </location>
    <ligand>
        <name>heme b</name>
        <dbReference type="ChEBI" id="CHEBI:60344"/>
        <label>b566</label>
    </ligand>
    <ligandPart>
        <name>Fe</name>
        <dbReference type="ChEBI" id="CHEBI:18248"/>
    </ligandPart>
</feature>
<dbReference type="SUPFAM" id="SSF81342">
    <property type="entry name" value="Transmembrane di-heme cytochromes"/>
    <property type="match status" value="1"/>
</dbReference>
<evidence type="ECO:0000256" key="6">
    <source>
        <dbReference type="ARBA" id="ARBA00022617"/>
    </source>
</evidence>
<comment type="subunit">
    <text evidence="3">The main subunits of complex b-c1 are: cytochrome b, cytochrome c1 and the Rieske protein.</text>
</comment>
<evidence type="ECO:0000256" key="11">
    <source>
        <dbReference type="ARBA" id="ARBA00022982"/>
    </source>
</evidence>
<dbReference type="InterPro" id="IPR005798">
    <property type="entry name" value="Cyt_b/b6_C"/>
</dbReference>
<feature type="transmembrane region" description="Helical" evidence="19">
    <location>
        <begin position="24"/>
        <end position="51"/>
    </location>
</feature>
<comment type="function">
    <text evidence="1 19">Component of the ubiquinol-cytochrome c reductase complex (complex III or cytochrome b-c1 complex) that is part of the mitochondrial respiratory chain. The b-c1 complex mediates electron transfer from ubiquinol to cytochrome c. Contributes to the generation of a proton gradient across the mitochondrial membrane that is then used for ATP synthesis.</text>
</comment>
<dbReference type="InterPro" id="IPR027387">
    <property type="entry name" value="Cytb/b6-like_sf"/>
</dbReference>
<keyword evidence="11 19" id="KW-0249">Electron transport</keyword>
<dbReference type="GO" id="GO:0046872">
    <property type="term" value="F:metal ion binding"/>
    <property type="evidence" value="ECO:0007669"/>
    <property type="project" value="UniProtKB-UniRule"/>
</dbReference>
<dbReference type="GO" id="GO:0008121">
    <property type="term" value="F:quinol-cytochrome-c reductase activity"/>
    <property type="evidence" value="ECO:0007669"/>
    <property type="project" value="InterPro"/>
</dbReference>
<keyword evidence="16 19" id="KW-0472">Membrane</keyword>
<evidence type="ECO:0000256" key="19">
    <source>
        <dbReference type="RuleBase" id="RU362117"/>
    </source>
</evidence>
<dbReference type="InterPro" id="IPR005797">
    <property type="entry name" value="Cyt_b/b6_N"/>
</dbReference>
<evidence type="ECO:0000256" key="16">
    <source>
        <dbReference type="ARBA" id="ARBA00023136"/>
    </source>
</evidence>
<feature type="transmembrane region" description="Helical" evidence="19">
    <location>
        <begin position="106"/>
        <end position="128"/>
    </location>
</feature>
<keyword evidence="10" id="KW-0999">Mitochondrion inner membrane</keyword>
<evidence type="ECO:0000256" key="13">
    <source>
        <dbReference type="ARBA" id="ARBA00023004"/>
    </source>
</evidence>
<dbReference type="RefSeq" id="YP_009131558.1">
    <property type="nucleotide sequence ID" value="NC_026865.1"/>
</dbReference>
<feature type="domain" description="Cytochrome b/b6 N-terminal region profile" evidence="20">
    <location>
        <begin position="1"/>
        <end position="204"/>
    </location>
</feature>
<evidence type="ECO:0000256" key="12">
    <source>
        <dbReference type="ARBA" id="ARBA00022989"/>
    </source>
</evidence>
<evidence type="ECO:0000256" key="18">
    <source>
        <dbReference type="PIRSR" id="PIRSR038885-2"/>
    </source>
</evidence>
<keyword evidence="12 19" id="KW-1133">Transmembrane helix</keyword>
<feature type="transmembrane region" description="Helical" evidence="19">
    <location>
        <begin position="224"/>
        <end position="244"/>
    </location>
</feature>
<dbReference type="SUPFAM" id="SSF81648">
    <property type="entry name" value="a domain/subunit of cytochrome bc1 complex (Ubiquinol-cytochrome c reductase)"/>
    <property type="match status" value="1"/>
</dbReference>
<comment type="cofactor">
    <cofactor evidence="18">
        <name>heme</name>
        <dbReference type="ChEBI" id="CHEBI:30413"/>
    </cofactor>
    <text evidence="18">Binds 2 heme groups non-covalently.</text>
</comment>
<dbReference type="PROSITE" id="PS51003">
    <property type="entry name" value="CYTB_CTER"/>
    <property type="match status" value="1"/>
</dbReference>
<keyword evidence="6 18" id="KW-0349">Heme</keyword>
<feature type="binding site" description="axial binding residue" evidence="18">
    <location>
        <position position="177"/>
    </location>
    <ligand>
        <name>heme b</name>
        <dbReference type="ChEBI" id="CHEBI:60344"/>
        <label>b562</label>
    </ligand>
    <ligandPart>
        <name>Fe</name>
        <dbReference type="ChEBI" id="CHEBI:18248"/>
    </ligandPart>
</feature>
<feature type="transmembrane region" description="Helical" evidence="19">
    <location>
        <begin position="314"/>
        <end position="335"/>
    </location>
</feature>
<feature type="transmembrane region" description="Helical" evidence="19">
    <location>
        <begin position="172"/>
        <end position="195"/>
    </location>
</feature>
<evidence type="ECO:0000256" key="17">
    <source>
        <dbReference type="PIRSR" id="PIRSR038885-1"/>
    </source>
</evidence>
<evidence type="ECO:0000256" key="9">
    <source>
        <dbReference type="ARBA" id="ARBA00022723"/>
    </source>
</evidence>
<evidence type="ECO:0000256" key="14">
    <source>
        <dbReference type="ARBA" id="ARBA00023075"/>
    </source>
</evidence>
<keyword evidence="14" id="KW-0830">Ubiquinone</keyword>
<evidence type="ECO:0000256" key="1">
    <source>
        <dbReference type="ARBA" id="ARBA00002566"/>
    </source>
</evidence>
<evidence type="ECO:0000259" key="20">
    <source>
        <dbReference type="PROSITE" id="PS51002"/>
    </source>
</evidence>
<dbReference type="Pfam" id="PF00032">
    <property type="entry name" value="Cytochrom_B_C"/>
    <property type="match status" value="1"/>
</dbReference>
<comment type="similarity">
    <text evidence="19">Belongs to the cytochrome b family.</text>
</comment>
<comment type="cofactor">
    <cofactor evidence="19">
        <name>heme b</name>
        <dbReference type="ChEBI" id="CHEBI:60344"/>
    </cofactor>
    <text evidence="19">Binds 2 heme groups non-covalently.</text>
</comment>
<dbReference type="InterPro" id="IPR030689">
    <property type="entry name" value="Cytochrome_b"/>
</dbReference>
<feature type="transmembrane region" description="Helical" evidence="19">
    <location>
        <begin position="283"/>
        <end position="302"/>
    </location>
</feature>
<dbReference type="InterPro" id="IPR016174">
    <property type="entry name" value="Di-haem_cyt_TM"/>
</dbReference>
<dbReference type="EMBL" id="KM104167">
    <property type="protein sequence ID" value="AIW82476.1"/>
    <property type="molecule type" value="Genomic_DNA"/>
</dbReference>
<dbReference type="GeneID" id="24146045"/>
<dbReference type="GO" id="GO:0016491">
    <property type="term" value="F:oxidoreductase activity"/>
    <property type="evidence" value="ECO:0007669"/>
    <property type="project" value="UniProtKB-UniRule"/>
</dbReference>
<keyword evidence="13 18" id="KW-0408">Iron</keyword>
<feature type="transmembrane region" description="Helical" evidence="19">
    <location>
        <begin position="135"/>
        <end position="160"/>
    </location>
</feature>
<evidence type="ECO:0000256" key="15">
    <source>
        <dbReference type="ARBA" id="ARBA00023128"/>
    </source>
</evidence>
<evidence type="ECO:0000256" key="2">
    <source>
        <dbReference type="ARBA" id="ARBA00004448"/>
    </source>
</evidence>
<evidence type="ECO:0000256" key="3">
    <source>
        <dbReference type="ARBA" id="ARBA00011649"/>
    </source>
</evidence>
<dbReference type="PIRSF" id="PIRSF038885">
    <property type="entry name" value="COB"/>
    <property type="match status" value="1"/>
</dbReference>
<dbReference type="GO" id="GO:0005743">
    <property type="term" value="C:mitochondrial inner membrane"/>
    <property type="evidence" value="ECO:0007669"/>
    <property type="project" value="UniProtKB-SubCell"/>
</dbReference>
<sequence>MNLKFFKPFNIMLFKLPSPINISIWWNFGSLLGVCLLTQIISGLFLSMHYCPNSMLSFYSIIHISQDINYGSIMRIMHSNGASIFFLCLYIHIYRGLYYNSFKLTMTWLIGVLILLLTMMTAFMGYVLPWGQMSFWGATVITNLLSSIPYIGNMITYWIWGGYSVNSPTLNRFFSFHFIMPFLIIFMVMIHLFFLHMTGSNNPMGLNSNLYKIPFHVYFTMKDIIGFIFLFLILMLISYIYPFILSDPDNFSPANSFITPSHIKPEWYFLFAYAILRSIPNKLGGVIALLMSILIIMILPFSMNNMIQSMKFNFLNQIYFWMIFNSTIILTWIGMNQIEPPFIIIGQILTIIYFSYFLINPLIYTLWNKILYI</sequence>
<evidence type="ECO:0000256" key="8">
    <source>
        <dbReference type="ARBA" id="ARBA00022692"/>
    </source>
</evidence>
<comment type="subcellular location">
    <subcellularLocation>
        <location evidence="2">Mitochondrion inner membrane</location>
        <topology evidence="2">Multi-pass membrane protein</topology>
    </subcellularLocation>
</comment>
<feature type="binding site" description="axial binding residue" evidence="18">
    <location>
        <position position="191"/>
    </location>
    <ligand>
        <name>heme b</name>
        <dbReference type="ChEBI" id="CHEBI:60344"/>
        <label>b566</label>
    </ligand>
    <ligandPart>
        <name>Fe</name>
        <dbReference type="ChEBI" id="CHEBI:18248"/>
    </ligandPart>
</feature>
<dbReference type="PANTHER" id="PTHR19271:SF16">
    <property type="entry name" value="CYTOCHROME B"/>
    <property type="match status" value="1"/>
</dbReference>
<evidence type="ECO:0000256" key="10">
    <source>
        <dbReference type="ARBA" id="ARBA00022792"/>
    </source>
</evidence>
<keyword evidence="5 19" id="KW-0813">Transport</keyword>
<protein>
    <recommendedName>
        <fullName evidence="4 19">Cytochrome b</fullName>
    </recommendedName>
</protein>
<evidence type="ECO:0000256" key="4">
    <source>
        <dbReference type="ARBA" id="ARBA00013531"/>
    </source>
</evidence>
<organism evidence="22">
    <name type="scientific">Pelecinus polyturator</name>
    <dbReference type="NCBI Taxonomy" id="44352"/>
    <lineage>
        <taxon>Eukaryota</taxon>
        <taxon>Metazoa</taxon>
        <taxon>Ecdysozoa</taxon>
        <taxon>Arthropoda</taxon>
        <taxon>Hexapoda</taxon>
        <taxon>Insecta</taxon>
        <taxon>Pterygota</taxon>
        <taxon>Neoptera</taxon>
        <taxon>Endopterygota</taxon>
        <taxon>Hymenoptera</taxon>
        <taxon>Apocrita</taxon>
        <taxon>Proctotrupomorpha</taxon>
        <taxon>Proctotrupoidea</taxon>
        <taxon>Pelecinidae</taxon>
        <taxon>Pelecinus</taxon>
    </lineage>
</organism>
<evidence type="ECO:0000256" key="7">
    <source>
        <dbReference type="ARBA" id="ARBA00022660"/>
    </source>
</evidence>
<keyword evidence="9 18" id="KW-0479">Metal-binding</keyword>
<dbReference type="CDD" id="cd00284">
    <property type="entry name" value="Cytochrome_b_N"/>
    <property type="match status" value="1"/>
</dbReference>
<feature type="domain" description="Cytochrome b/b6 C-terminal region profile" evidence="21">
    <location>
        <begin position="205"/>
        <end position="373"/>
    </location>
</feature>
<dbReference type="Gene3D" id="1.20.810.10">
    <property type="entry name" value="Cytochrome Bc1 Complex, Chain C"/>
    <property type="match status" value="1"/>
</dbReference>
<dbReference type="CTD" id="4519"/>
<accession>A0A0E3EL51</accession>
<proteinExistence type="inferred from homology"/>
<dbReference type="InterPro" id="IPR048259">
    <property type="entry name" value="Cytochrome_b_N_euk/bac"/>
</dbReference>
<dbReference type="Pfam" id="PF00033">
    <property type="entry name" value="Cytochrome_B"/>
    <property type="match status" value="1"/>
</dbReference>
<keyword evidence="7 19" id="KW-0679">Respiratory chain</keyword>
<evidence type="ECO:0000259" key="21">
    <source>
        <dbReference type="PROSITE" id="PS51003"/>
    </source>
</evidence>
<dbReference type="InterPro" id="IPR036150">
    <property type="entry name" value="Cyt_b/b6_C_sf"/>
</dbReference>
<geneLocation type="mitochondrion" evidence="22"/>
<dbReference type="AlphaFoldDB" id="A0A0E3EL51"/>
<feature type="transmembrane region" description="Helical" evidence="19">
    <location>
        <begin position="341"/>
        <end position="367"/>
    </location>
</feature>
<evidence type="ECO:0000313" key="22">
    <source>
        <dbReference type="EMBL" id="AIW82476.1"/>
    </source>
</evidence>
<gene>
    <name evidence="22" type="primary">CYTB</name>
</gene>
<reference evidence="22" key="1">
    <citation type="journal article" date="2015" name="Mol. Phylogenet. Evol.">
        <title>Higher-level phylogeny of the Hymenoptera inferred from mitochondrial genomes.</title>
        <authorList>
            <person name="Mao M."/>
            <person name="Gibson T."/>
            <person name="Dowton M."/>
        </authorList>
    </citation>
    <scope>NUCLEOTIDE SEQUENCE</scope>
</reference>
<evidence type="ECO:0000256" key="5">
    <source>
        <dbReference type="ARBA" id="ARBA00022448"/>
    </source>
</evidence>
<keyword evidence="15 19" id="KW-0496">Mitochondrion</keyword>
<dbReference type="PROSITE" id="PS51002">
    <property type="entry name" value="CYTB_NTER"/>
    <property type="match status" value="1"/>
</dbReference>
<keyword evidence="8 19" id="KW-0812">Transmembrane</keyword>
<feature type="binding site" description="axial binding residue" evidence="18">
    <location>
        <position position="78"/>
    </location>
    <ligand>
        <name>heme b</name>
        <dbReference type="ChEBI" id="CHEBI:60344"/>
        <label>b562</label>
    </ligand>
    <ligandPart>
        <name>Fe</name>
        <dbReference type="ChEBI" id="CHEBI:18248"/>
    </ligandPart>
</feature>
<feature type="transmembrane region" description="Helical" evidence="19">
    <location>
        <begin position="72"/>
        <end position="94"/>
    </location>
</feature>
<dbReference type="PANTHER" id="PTHR19271">
    <property type="entry name" value="CYTOCHROME B"/>
    <property type="match status" value="1"/>
</dbReference>
<dbReference type="GO" id="GO:0045275">
    <property type="term" value="C:respiratory chain complex III"/>
    <property type="evidence" value="ECO:0007669"/>
    <property type="project" value="InterPro"/>
</dbReference>
<dbReference type="InterPro" id="IPR048260">
    <property type="entry name" value="Cytochrome_b_C_euk/bac"/>
</dbReference>
<name>A0A0E3EL51_9HYME</name>
<dbReference type="GO" id="GO:0006122">
    <property type="term" value="P:mitochondrial electron transport, ubiquinol to cytochrome c"/>
    <property type="evidence" value="ECO:0007669"/>
    <property type="project" value="TreeGrafter"/>
</dbReference>
<dbReference type="CDD" id="cd00290">
    <property type="entry name" value="cytochrome_b_C"/>
    <property type="match status" value="1"/>
</dbReference>